<dbReference type="Proteomes" id="UP000244338">
    <property type="component" value="Unassembled WGS sequence"/>
</dbReference>
<dbReference type="InterPro" id="IPR018743">
    <property type="entry name" value="DUF2292"/>
</dbReference>
<evidence type="ECO:0000313" key="1">
    <source>
        <dbReference type="EMBL" id="PTQ57773.1"/>
    </source>
</evidence>
<evidence type="ECO:0008006" key="3">
    <source>
        <dbReference type="Google" id="ProtNLM"/>
    </source>
</evidence>
<reference evidence="2" key="1">
    <citation type="journal article" date="2018" name="Sci. Rep.">
        <title>Lignite coal burning seam in the remote Altai Mountains harbors a hydrogen-driven thermophilic microbial community.</title>
        <authorList>
            <person name="Kadnikov V.V."/>
            <person name="Mardanov A.V."/>
            <person name="Ivasenko D.A."/>
            <person name="Antsiferov D.V."/>
            <person name="Beletsky A.V."/>
            <person name="Karnachuk O.V."/>
            <person name="Ravin N.V."/>
        </authorList>
    </citation>
    <scope>NUCLEOTIDE SEQUENCE [LARGE SCALE GENOMIC DNA]</scope>
</reference>
<dbReference type="AlphaFoldDB" id="A0A2R6Y545"/>
<proteinExistence type="predicted"/>
<dbReference type="EMBL" id="PEBX01000002">
    <property type="protein sequence ID" value="PTQ57773.1"/>
    <property type="molecule type" value="Genomic_DNA"/>
</dbReference>
<dbReference type="Pfam" id="PF10055">
    <property type="entry name" value="DUF2292"/>
    <property type="match status" value="1"/>
</dbReference>
<accession>A0A2R6Y545</accession>
<name>A0A2R6Y545_9BACL</name>
<gene>
    <name evidence="1" type="ORF">BSOLF_0635</name>
</gene>
<protein>
    <recommendedName>
        <fullName evidence="3">DUF2292 domain-containing protein</fullName>
    </recommendedName>
</protein>
<evidence type="ECO:0000313" key="2">
    <source>
        <dbReference type="Proteomes" id="UP000244338"/>
    </source>
</evidence>
<sequence>MSETIGPRFLNAWLDRIEKALEGLEYGTVQITVHDGQIVQIDRTEKMRFPVAAKMAAKGKAALAGMKRENTDTGSKCHR</sequence>
<organism evidence="1 2">
    <name type="scientific">Candidatus Carbonibacillus altaicus</name>
    <dbReference type="NCBI Taxonomy" id="2163959"/>
    <lineage>
        <taxon>Bacteria</taxon>
        <taxon>Bacillati</taxon>
        <taxon>Bacillota</taxon>
        <taxon>Bacilli</taxon>
        <taxon>Bacillales</taxon>
        <taxon>Candidatus Carbonibacillus</taxon>
    </lineage>
</organism>
<comment type="caution">
    <text evidence="1">The sequence shown here is derived from an EMBL/GenBank/DDBJ whole genome shotgun (WGS) entry which is preliminary data.</text>
</comment>